<dbReference type="PROSITE" id="PS50878">
    <property type="entry name" value="RT_POL"/>
    <property type="match status" value="1"/>
</dbReference>
<evidence type="ECO:0000259" key="3">
    <source>
        <dbReference type="PROSITE" id="PS50878"/>
    </source>
</evidence>
<evidence type="ECO:0000256" key="1">
    <source>
        <dbReference type="ARBA" id="ARBA00012493"/>
    </source>
</evidence>
<dbReference type="SUPFAM" id="SSF50630">
    <property type="entry name" value="Acid proteases"/>
    <property type="match status" value="1"/>
</dbReference>
<dbReference type="PANTHER" id="PTHR33064">
    <property type="entry name" value="POL PROTEIN"/>
    <property type="match status" value="1"/>
</dbReference>
<dbReference type="AlphaFoldDB" id="A0A6G1B604"/>
<dbReference type="InterPro" id="IPR000477">
    <property type="entry name" value="RT_dom"/>
</dbReference>
<dbReference type="EMBL" id="VOAJ01002273">
    <property type="protein sequence ID" value="KAF0883242.1"/>
    <property type="molecule type" value="Genomic_DNA"/>
</dbReference>
<dbReference type="InterPro" id="IPR021109">
    <property type="entry name" value="Peptidase_aspartic_dom_sf"/>
</dbReference>
<dbReference type="Pfam" id="PF00077">
    <property type="entry name" value="RVP"/>
    <property type="match status" value="1"/>
</dbReference>
<dbReference type="InterPro" id="IPR051320">
    <property type="entry name" value="Viral_Replic_Matur_Polypro"/>
</dbReference>
<accession>A0A6G1B604</accession>
<dbReference type="Proteomes" id="UP000475037">
    <property type="component" value="Unassembled WGS sequence"/>
</dbReference>
<sequence length="280" mass="31654">TGIKQYPWTTRRMMDLGAGWVSHSFMVIPDYPYPLLGCDLLTKLGAQIHFSAEGTKVLDQAGQPIHVLTLGLMDEYRLREVLLTPDAGIQPWLQQFPSAWADAGGMGLAKHRPPVFLELKPGADLARIRQYPMFLEAKKGITPHIRRLLDLGVLGPCQSAWNTPLLLICKPNSNDYRPVQYLREVNKRVMDIHPVVPHPYTLLSSILPSHNWYTVLDLKEAFFSLPLAPQSQDLFAFEWHDPGKGINGQLTWTRPPPQGFKNSPTIFDEALHEDLGEFRS</sequence>
<feature type="non-terminal residue" evidence="4">
    <location>
        <position position="1"/>
    </location>
</feature>
<comment type="caution">
    <text evidence="4">The sequence shown here is derived from an EMBL/GenBank/DDBJ whole genome shotgun (WGS) entry which is preliminary data.</text>
</comment>
<keyword evidence="2" id="KW-0378">Hydrolase</keyword>
<evidence type="ECO:0000313" key="4">
    <source>
        <dbReference type="EMBL" id="KAF0883242.1"/>
    </source>
</evidence>
<dbReference type="GO" id="GO:0003964">
    <property type="term" value="F:RNA-directed DNA polymerase activity"/>
    <property type="evidence" value="ECO:0007669"/>
    <property type="project" value="UniProtKB-EC"/>
</dbReference>
<reference evidence="4 5" key="1">
    <citation type="submission" date="2019-11" db="EMBL/GenBank/DDBJ databases">
        <authorList>
            <person name="Yang C."/>
            <person name="Li F."/>
        </authorList>
    </citation>
    <scope>NUCLEOTIDE SEQUENCE [LARGE SCALE GENOMIC DNA]</scope>
    <source>
        <strain evidence="4">KB4526</strain>
        <tissue evidence="4">Muscle</tissue>
    </source>
</reference>
<organism evidence="4 5">
    <name type="scientific">Crocuta crocuta</name>
    <name type="common">Spotted hyena</name>
    <dbReference type="NCBI Taxonomy" id="9678"/>
    <lineage>
        <taxon>Eukaryota</taxon>
        <taxon>Metazoa</taxon>
        <taxon>Chordata</taxon>
        <taxon>Craniata</taxon>
        <taxon>Vertebrata</taxon>
        <taxon>Euteleostomi</taxon>
        <taxon>Mammalia</taxon>
        <taxon>Eutheria</taxon>
        <taxon>Laurasiatheria</taxon>
        <taxon>Carnivora</taxon>
        <taxon>Feliformia</taxon>
        <taxon>Hyaenidae</taxon>
        <taxon>Crocuta</taxon>
    </lineage>
</organism>
<dbReference type="Gene3D" id="2.40.70.10">
    <property type="entry name" value="Acid Proteases"/>
    <property type="match status" value="1"/>
</dbReference>
<keyword evidence="5" id="KW-1185">Reference proteome</keyword>
<dbReference type="GO" id="GO:0016787">
    <property type="term" value="F:hydrolase activity"/>
    <property type="evidence" value="ECO:0007669"/>
    <property type="project" value="UniProtKB-KW"/>
</dbReference>
<evidence type="ECO:0000313" key="5">
    <source>
        <dbReference type="Proteomes" id="UP000475037"/>
    </source>
</evidence>
<gene>
    <name evidence="4" type="primary">Ervk19_0</name>
    <name evidence="4" type="ORF">FOF47_R04505</name>
</gene>
<protein>
    <recommendedName>
        <fullName evidence="1">RNA-directed DNA polymerase</fullName>
        <ecNumber evidence="1">2.7.7.49</ecNumber>
    </recommendedName>
</protein>
<feature type="non-terminal residue" evidence="4">
    <location>
        <position position="280"/>
    </location>
</feature>
<proteinExistence type="predicted"/>
<dbReference type="Gene3D" id="3.10.10.10">
    <property type="entry name" value="HIV Type 1 Reverse Transcriptase, subunit A, domain 1"/>
    <property type="match status" value="1"/>
</dbReference>
<feature type="domain" description="Reverse transcriptase" evidence="3">
    <location>
        <begin position="149"/>
        <end position="280"/>
    </location>
</feature>
<name>A0A6G1B604_CROCR</name>
<dbReference type="EC" id="2.7.7.49" evidence="1"/>
<dbReference type="PANTHER" id="PTHR33064:SF29">
    <property type="entry name" value="PEPTIDASE A2 DOMAIN-CONTAINING PROTEIN-RELATED"/>
    <property type="match status" value="1"/>
</dbReference>
<dbReference type="InterPro" id="IPR043502">
    <property type="entry name" value="DNA/RNA_pol_sf"/>
</dbReference>
<evidence type="ECO:0000256" key="2">
    <source>
        <dbReference type="ARBA" id="ARBA00022801"/>
    </source>
</evidence>
<dbReference type="Pfam" id="PF00078">
    <property type="entry name" value="RVT_1"/>
    <property type="match status" value="1"/>
</dbReference>
<dbReference type="InterPro" id="IPR018061">
    <property type="entry name" value="Retropepsins"/>
</dbReference>
<dbReference type="SUPFAM" id="SSF56672">
    <property type="entry name" value="DNA/RNA polymerases"/>
    <property type="match status" value="1"/>
</dbReference>